<dbReference type="EMBL" id="CP042913">
    <property type="protein sequence ID" value="QEG34973.1"/>
    <property type="molecule type" value="Genomic_DNA"/>
</dbReference>
<dbReference type="GO" id="GO:0032259">
    <property type="term" value="P:methylation"/>
    <property type="evidence" value="ECO:0007669"/>
    <property type="project" value="UniProtKB-KW"/>
</dbReference>
<dbReference type="InterPro" id="IPR029063">
    <property type="entry name" value="SAM-dependent_MTases_sf"/>
</dbReference>
<dbReference type="EC" id="2.1.1.222" evidence="1"/>
<dbReference type="CDD" id="cd02440">
    <property type="entry name" value="AdoMet_MTases"/>
    <property type="match status" value="1"/>
</dbReference>
<keyword evidence="1" id="KW-0808">Transferase</keyword>
<reference evidence="1 2" key="1">
    <citation type="submission" date="2019-08" db="EMBL/GenBank/DDBJ databases">
        <title>Deep-cultivation of Planctomycetes and their phenomic and genomic characterization uncovers novel biology.</title>
        <authorList>
            <person name="Wiegand S."/>
            <person name="Jogler M."/>
            <person name="Boedeker C."/>
            <person name="Pinto D."/>
            <person name="Vollmers J."/>
            <person name="Rivas-Marin E."/>
            <person name="Kohn T."/>
            <person name="Peeters S.H."/>
            <person name="Heuer A."/>
            <person name="Rast P."/>
            <person name="Oberbeckmann S."/>
            <person name="Bunk B."/>
            <person name="Jeske O."/>
            <person name="Meyerdierks A."/>
            <person name="Storesund J.E."/>
            <person name="Kallscheuer N."/>
            <person name="Luecker S."/>
            <person name="Lage O.M."/>
            <person name="Pohl T."/>
            <person name="Merkel B.J."/>
            <person name="Hornburger P."/>
            <person name="Mueller R.-W."/>
            <person name="Bruemmer F."/>
            <person name="Labrenz M."/>
            <person name="Spormann A.M."/>
            <person name="Op den Camp H."/>
            <person name="Overmann J."/>
            <person name="Amann R."/>
            <person name="Jetten M.S.M."/>
            <person name="Mascher T."/>
            <person name="Medema M.H."/>
            <person name="Devos D.P."/>
            <person name="Kaster A.-K."/>
            <person name="Ovreas L."/>
            <person name="Rohde M."/>
            <person name="Galperin M.Y."/>
            <person name="Jogler C."/>
        </authorList>
    </citation>
    <scope>NUCLEOTIDE SEQUENCE [LARGE SCALE GENOMIC DNA]</scope>
    <source>
        <strain evidence="1 2">Pr1d</strain>
    </source>
</reference>
<evidence type="ECO:0000313" key="1">
    <source>
        <dbReference type="EMBL" id="QEG34973.1"/>
    </source>
</evidence>
<dbReference type="PANTHER" id="PTHR43861">
    <property type="entry name" value="TRANS-ACONITATE 2-METHYLTRANSFERASE-RELATED"/>
    <property type="match status" value="1"/>
</dbReference>
<gene>
    <name evidence="1" type="primary">ubiG</name>
    <name evidence="1" type="ORF">Pr1d_22620</name>
</gene>
<dbReference type="SUPFAM" id="SSF53335">
    <property type="entry name" value="S-adenosyl-L-methionine-dependent methyltransferases"/>
    <property type="match status" value="1"/>
</dbReference>
<dbReference type="AlphaFoldDB" id="A0A5B9QLN6"/>
<dbReference type="Proteomes" id="UP000323917">
    <property type="component" value="Chromosome"/>
</dbReference>
<keyword evidence="1" id="KW-0489">Methyltransferase</keyword>
<dbReference type="Pfam" id="PF13489">
    <property type="entry name" value="Methyltransf_23"/>
    <property type="match status" value="1"/>
</dbReference>
<evidence type="ECO:0000313" key="2">
    <source>
        <dbReference type="Proteomes" id="UP000323917"/>
    </source>
</evidence>
<dbReference type="PANTHER" id="PTHR43861:SF6">
    <property type="entry name" value="METHYLTRANSFERASE TYPE 11"/>
    <property type="match status" value="1"/>
</dbReference>
<organism evidence="1 2">
    <name type="scientific">Bythopirellula goksoeyrii</name>
    <dbReference type="NCBI Taxonomy" id="1400387"/>
    <lineage>
        <taxon>Bacteria</taxon>
        <taxon>Pseudomonadati</taxon>
        <taxon>Planctomycetota</taxon>
        <taxon>Planctomycetia</taxon>
        <taxon>Pirellulales</taxon>
        <taxon>Lacipirellulaceae</taxon>
        <taxon>Bythopirellula</taxon>
    </lineage>
</organism>
<keyword evidence="1" id="KW-0830">Ubiquinone</keyword>
<sequence length="305" mass="34665">MITSASVDPLIPPLRINKFLIELIAEISETPTDQVAFQFKQEHTDLGGSVRRAMAEKGIQFYEWSSELEQFYASTDAFLYETLVWNRSGLKNEMRSWIGEYLAKVSTAPQRVLTFGDGLGIDAYYLAQLGHEVTYFEISQQCAEFARRIFERGNLQVTMLDTPEQLEPNSFDAVICLDVLEHVPDPLSLVGWLSSNLRDSGKLFIHAPFHYLHPAVTTHLRSNRRYSGDLHTLYAPHGLFPVDGQLFWNPIVFEKSESAKPRRLPRQLQIGSFLLGIGKHWSTPHNLVAQMLINTKRLAAMVEEG</sequence>
<dbReference type="GO" id="GO:0102208">
    <property type="term" value="F:2-polyprenyl-6-hydroxyphenol methylase activity"/>
    <property type="evidence" value="ECO:0007669"/>
    <property type="project" value="UniProtKB-EC"/>
</dbReference>
<proteinExistence type="predicted"/>
<dbReference type="OrthoDB" id="9787738at2"/>
<protein>
    <submittedName>
        <fullName evidence="1">Ubiquinone biosynthesis O-methyltransferase</fullName>
        <ecNumber evidence="1">2.1.1.222</ecNumber>
    </submittedName>
</protein>
<dbReference type="KEGG" id="bgok:Pr1d_22620"/>
<keyword evidence="2" id="KW-1185">Reference proteome</keyword>
<name>A0A5B9QLN6_9BACT</name>
<dbReference type="Gene3D" id="3.40.50.150">
    <property type="entry name" value="Vaccinia Virus protein VP39"/>
    <property type="match status" value="1"/>
</dbReference>
<dbReference type="RefSeq" id="WP_148073541.1">
    <property type="nucleotide sequence ID" value="NZ_CP042913.1"/>
</dbReference>
<accession>A0A5B9QLN6</accession>